<dbReference type="AlphaFoldDB" id="A0AAV2TK23"/>
<dbReference type="SMART" id="SM00829">
    <property type="entry name" value="PKS_ER"/>
    <property type="match status" value="1"/>
</dbReference>
<dbReference type="Pfam" id="PF08240">
    <property type="entry name" value="ADH_N"/>
    <property type="match status" value="1"/>
</dbReference>
<dbReference type="PROSITE" id="PS01162">
    <property type="entry name" value="QOR_ZETA_CRYSTAL"/>
    <property type="match status" value="1"/>
</dbReference>
<accession>A0AAV2TK23</accession>
<evidence type="ECO:0000313" key="6">
    <source>
        <dbReference type="Proteomes" id="UP001497525"/>
    </source>
</evidence>
<name>A0AAV2TK23_CALDB</name>
<feature type="region of interest" description="Disordered" evidence="3">
    <location>
        <begin position="420"/>
        <end position="447"/>
    </location>
</feature>
<feature type="compositionally biased region" description="Basic and acidic residues" evidence="3">
    <location>
        <begin position="432"/>
        <end position="447"/>
    </location>
</feature>
<sequence>MAESENKTETSEHTKPESAGTAEEKKPNEKVDVKQVPSPEVPHHRHIALCAFGGTKHVHVESVEDRKPGKNEVEIEVEACGVNFLDIMGRQGLLDQPIKPPFTMGSECAGIVHAVGDGVKKYKVGDKVVVLMETGAWSERLVLPVPEEVEKSDAAAATSATAAAAPSDDTTSESRKPNSSVILPWPSGLTGPKASIIAFAYLPAYILLNKIANVHSGDVVLVHSAGGGVGSAIGQLAKQIPNVKLLGTASAHKHEKLTSFYGHLFTPDQDCVAEIRKLYPKGIDVILDCLSGEDMNKSYGLLKPLGKYILYGMSNLVTGDRKNFFSLARHWFHVERINPLRLHDENRMLGGFSLKSLLFPRQPNTHDHTDIITGVWKELTHMIEKKQIDPWIDSEWGFDEIKEAMMRLQERKNIGKVVLLPKKKPKPTEQPSQHHEAPEKATAHEAK</sequence>
<evidence type="ECO:0000256" key="1">
    <source>
        <dbReference type="ARBA" id="ARBA00010371"/>
    </source>
</evidence>
<organism evidence="5 6">
    <name type="scientific">Calicophoron daubneyi</name>
    <name type="common">Rumen fluke</name>
    <name type="synonym">Paramphistomum daubneyi</name>
    <dbReference type="NCBI Taxonomy" id="300641"/>
    <lineage>
        <taxon>Eukaryota</taxon>
        <taxon>Metazoa</taxon>
        <taxon>Spiralia</taxon>
        <taxon>Lophotrochozoa</taxon>
        <taxon>Platyhelminthes</taxon>
        <taxon>Trematoda</taxon>
        <taxon>Digenea</taxon>
        <taxon>Plagiorchiida</taxon>
        <taxon>Pronocephalata</taxon>
        <taxon>Paramphistomoidea</taxon>
        <taxon>Paramphistomidae</taxon>
        <taxon>Calicophoron</taxon>
    </lineage>
</organism>
<dbReference type="PANTHER" id="PTHR44054">
    <property type="entry name" value="SYNAPTIC VESICLE MEMBRANE PROTEIN VAT-1 HOMOLOG-LIKE"/>
    <property type="match status" value="1"/>
</dbReference>
<gene>
    <name evidence="5" type="ORF">CDAUBV1_LOCUS11074</name>
</gene>
<dbReference type="Gene3D" id="3.40.50.720">
    <property type="entry name" value="NAD(P)-binding Rossmann-like Domain"/>
    <property type="match status" value="1"/>
</dbReference>
<dbReference type="Pfam" id="PF13602">
    <property type="entry name" value="ADH_zinc_N_2"/>
    <property type="match status" value="1"/>
</dbReference>
<dbReference type="EMBL" id="CAXLJL010000356">
    <property type="protein sequence ID" value="CAL5136771.1"/>
    <property type="molecule type" value="Genomic_DNA"/>
</dbReference>
<dbReference type="InterPro" id="IPR002364">
    <property type="entry name" value="Quin_OxRdtase/zeta-crystal_CS"/>
</dbReference>
<feature type="compositionally biased region" description="Low complexity" evidence="3">
    <location>
        <begin position="154"/>
        <end position="169"/>
    </location>
</feature>
<dbReference type="SUPFAM" id="SSF51735">
    <property type="entry name" value="NAD(P)-binding Rossmann-fold domains"/>
    <property type="match status" value="1"/>
</dbReference>
<reference evidence="5" key="1">
    <citation type="submission" date="2024-06" db="EMBL/GenBank/DDBJ databases">
        <authorList>
            <person name="Liu X."/>
            <person name="Lenzi L."/>
            <person name="Haldenby T S."/>
            <person name="Uol C."/>
        </authorList>
    </citation>
    <scope>NUCLEOTIDE SEQUENCE</scope>
</reference>
<dbReference type="GO" id="GO:0016491">
    <property type="term" value="F:oxidoreductase activity"/>
    <property type="evidence" value="ECO:0007669"/>
    <property type="project" value="UniProtKB-KW"/>
</dbReference>
<protein>
    <recommendedName>
        <fullName evidence="4">Enoyl reductase (ER) domain-containing protein</fullName>
    </recommendedName>
</protein>
<feature type="region of interest" description="Disordered" evidence="3">
    <location>
        <begin position="154"/>
        <end position="182"/>
    </location>
</feature>
<keyword evidence="2" id="KW-0560">Oxidoreductase</keyword>
<evidence type="ECO:0000256" key="2">
    <source>
        <dbReference type="ARBA" id="ARBA00023002"/>
    </source>
</evidence>
<dbReference type="InterPro" id="IPR036291">
    <property type="entry name" value="NAD(P)-bd_dom_sf"/>
</dbReference>
<evidence type="ECO:0000313" key="5">
    <source>
        <dbReference type="EMBL" id="CAL5136771.1"/>
    </source>
</evidence>
<dbReference type="SUPFAM" id="SSF50129">
    <property type="entry name" value="GroES-like"/>
    <property type="match status" value="1"/>
</dbReference>
<evidence type="ECO:0000256" key="3">
    <source>
        <dbReference type="SAM" id="MobiDB-lite"/>
    </source>
</evidence>
<feature type="region of interest" description="Disordered" evidence="3">
    <location>
        <begin position="1"/>
        <end position="40"/>
    </location>
</feature>
<dbReference type="InterPro" id="IPR011032">
    <property type="entry name" value="GroES-like_sf"/>
</dbReference>
<dbReference type="CDD" id="cd08275">
    <property type="entry name" value="MDR3"/>
    <property type="match status" value="1"/>
</dbReference>
<dbReference type="InterPro" id="IPR020843">
    <property type="entry name" value="ER"/>
</dbReference>
<proteinExistence type="inferred from homology"/>
<evidence type="ECO:0000259" key="4">
    <source>
        <dbReference type="SMART" id="SM00829"/>
    </source>
</evidence>
<dbReference type="PANTHER" id="PTHR44054:SF2">
    <property type="entry name" value="SYNAPTIC VESICLE MEMBRANE PROTEIN VAT-1 HOMOLOG-LIKE"/>
    <property type="match status" value="1"/>
</dbReference>
<feature type="compositionally biased region" description="Basic and acidic residues" evidence="3">
    <location>
        <begin position="1"/>
        <end position="33"/>
    </location>
</feature>
<dbReference type="InterPro" id="IPR052100">
    <property type="entry name" value="SV-ATPase_mito-regulator"/>
</dbReference>
<dbReference type="Proteomes" id="UP001497525">
    <property type="component" value="Unassembled WGS sequence"/>
</dbReference>
<feature type="domain" description="Enoyl reductase (ER)" evidence="4">
    <location>
        <begin position="53"/>
        <end position="419"/>
    </location>
</feature>
<comment type="similarity">
    <text evidence="1">Belongs to the zinc-containing alcohol dehydrogenase family. Quinone oxidoreductase subfamily.</text>
</comment>
<dbReference type="InterPro" id="IPR013154">
    <property type="entry name" value="ADH-like_N"/>
</dbReference>
<comment type="caution">
    <text evidence="5">The sequence shown here is derived from an EMBL/GenBank/DDBJ whole genome shotgun (WGS) entry which is preliminary data.</text>
</comment>
<dbReference type="GO" id="GO:0008270">
    <property type="term" value="F:zinc ion binding"/>
    <property type="evidence" value="ECO:0007669"/>
    <property type="project" value="InterPro"/>
</dbReference>
<dbReference type="Gene3D" id="3.90.180.10">
    <property type="entry name" value="Medium-chain alcohol dehydrogenases, catalytic domain"/>
    <property type="match status" value="1"/>
</dbReference>